<dbReference type="PANTHER" id="PTHR39586">
    <property type="entry name" value="CYTOPLASMIC PROTEIN-RELATED"/>
    <property type="match status" value="1"/>
</dbReference>
<dbReference type="OrthoDB" id="8794567at2"/>
<dbReference type="EMBL" id="JANLFC010000053">
    <property type="protein sequence ID" value="MCR4449985.1"/>
    <property type="molecule type" value="Genomic_DNA"/>
</dbReference>
<dbReference type="Proteomes" id="UP000309618">
    <property type="component" value="Unassembled WGS sequence"/>
</dbReference>
<dbReference type="Proteomes" id="UP000439123">
    <property type="component" value="Unassembled WGS sequence"/>
</dbReference>
<reference evidence="10 16" key="8">
    <citation type="submission" date="2019-10" db="EMBL/GenBank/DDBJ databases">
        <authorList>
            <person name="Karimi E."/>
        </authorList>
    </citation>
    <scope>NUCLEOTIDE SEQUENCE [LARGE SCALE GENOMIC DNA]</scope>
    <source>
        <strain evidence="10">Aeromonas sp. 8C</strain>
    </source>
</reference>
<dbReference type="GO" id="GO:0044010">
    <property type="term" value="P:single-species biofilm formation"/>
    <property type="evidence" value="ECO:0007669"/>
    <property type="project" value="TreeGrafter"/>
</dbReference>
<dbReference type="OMA" id="LQWIFIP"/>
<evidence type="ECO:0000313" key="6">
    <source>
        <dbReference type="EMBL" id="RKJ89539.1"/>
    </source>
</evidence>
<accession>A0A0T6RYL0</accession>
<reference evidence="2 12" key="5">
    <citation type="submission" date="2018-11" db="EMBL/GenBank/DDBJ databases">
        <title>Complete genome sequence of multidrug-resistant Aeromonas veronii strain MS-18-37.</title>
        <authorList>
            <person name="Abdelhamed H."/>
            <person name="Lawrence M."/>
            <person name="Waldbieser G."/>
        </authorList>
    </citation>
    <scope>NUCLEOTIDE SEQUENCE [LARGE SCALE GENOMIC DNA]</scope>
    <source>
        <strain evidence="2 12">MS-18-37</strain>
    </source>
</reference>
<dbReference type="Pfam" id="PF04287">
    <property type="entry name" value="DUF446"/>
    <property type="match status" value="1"/>
</dbReference>
<keyword evidence="15" id="KW-1185">Reference proteome</keyword>
<dbReference type="InterPro" id="IPR007384">
    <property type="entry name" value="UCP006257"/>
</dbReference>
<evidence type="ECO:0000313" key="3">
    <source>
        <dbReference type="EMBL" id="BBR38536.1"/>
    </source>
</evidence>
<evidence type="ECO:0000313" key="2">
    <source>
        <dbReference type="EMBL" id="AYV38236.1"/>
    </source>
</evidence>
<feature type="domain" description="YqcC-like" evidence="1">
    <location>
        <begin position="8"/>
        <end position="102"/>
    </location>
</feature>
<dbReference type="GeneID" id="60846964"/>
<proteinExistence type="predicted"/>
<dbReference type="RefSeq" id="WP_005338596.1">
    <property type="nucleotide sequence ID" value="NZ_AP022038.1"/>
</dbReference>
<dbReference type="EMBL" id="NQMC01000030">
    <property type="protein sequence ID" value="TYD44201.1"/>
    <property type="molecule type" value="Genomic_DNA"/>
</dbReference>
<dbReference type="EMBL" id="RAWX01000002">
    <property type="protein sequence ID" value="RKJ89539.1"/>
    <property type="molecule type" value="Genomic_DNA"/>
</dbReference>
<dbReference type="EMBL" id="CABWLC010000004">
    <property type="protein sequence ID" value="VXA81761.1"/>
    <property type="molecule type" value="Genomic_DNA"/>
</dbReference>
<reference evidence="8" key="2">
    <citation type="submission" date="2017-10" db="EMBL/GenBank/DDBJ databases">
        <authorList>
            <person name="Colston S.M."/>
            <person name="Graf J."/>
        </authorList>
    </citation>
    <scope>NUCLEOTIDE SEQUENCE</scope>
    <source>
        <strain evidence="8">BAQ071013-135</strain>
    </source>
</reference>
<reference evidence="7 14" key="7">
    <citation type="submission" date="2019-04" db="EMBL/GenBank/DDBJ databases">
        <title>Comparative genomics of Aeromonas veronii strains pathogenic to fish.</title>
        <authorList>
            <person name="Cascarano M.C."/>
            <person name="Smyrli M."/>
            <person name="Katharios P."/>
        </authorList>
    </citation>
    <scope>NUCLEOTIDE SEQUENCE [LARGE SCALE GENOMIC DNA]</scope>
    <source>
        <strain evidence="7 14">XU1</strain>
    </source>
</reference>
<evidence type="ECO:0000313" key="4">
    <source>
        <dbReference type="EMBL" id="MCR4449985.1"/>
    </source>
</evidence>
<reference evidence="8" key="6">
    <citation type="journal article" date="2019" name="PLoS ONE">
        <title>Identification and characterization of putative Aeromonas spp. T3SS effectors.</title>
        <authorList>
            <person name="Rangel L.T."/>
            <person name="Marden J."/>
            <person name="Colston S."/>
            <person name="Setubal J.C."/>
            <person name="Graf J."/>
            <person name="Gogarten J.P."/>
        </authorList>
    </citation>
    <scope>NUCLEOTIDE SEQUENCE</scope>
    <source>
        <strain evidence="8">BAQ071013-135</strain>
    </source>
</reference>
<dbReference type="EMBL" id="AP022038">
    <property type="protein sequence ID" value="BBR38536.1"/>
    <property type="molecule type" value="Genomic_DNA"/>
</dbReference>
<dbReference type="Proteomes" id="UP001204061">
    <property type="component" value="Unassembled WGS sequence"/>
</dbReference>
<dbReference type="EMBL" id="PZKL01000012">
    <property type="protein sequence ID" value="PTH82337.1"/>
    <property type="molecule type" value="Genomic_DNA"/>
</dbReference>
<evidence type="ECO:0000313" key="14">
    <source>
        <dbReference type="Proteomes" id="UP000309618"/>
    </source>
</evidence>
<sequence length="111" mass="12548">MNQYLLVAGLLGELTAELQRLERWQADHPGDEALASTLPFCVDTLSFDQWLQFVLIPRMEQLVMLQAPLPTSVSLYPMASEVYKEDLAEAEALLRLIARFDLLLSGKVIEQ</sequence>
<reference evidence="5 11" key="3">
    <citation type="submission" date="2018-03" db="EMBL/GenBank/DDBJ databases">
        <title>Aeromonas veronii whole genome sequencing and analysis.</title>
        <authorList>
            <person name="Xie H."/>
            <person name="Liu T."/>
            <person name="Wang K."/>
        </authorList>
    </citation>
    <scope>NUCLEOTIDE SEQUENCE [LARGE SCALE GENOMIC DNA]</scope>
    <source>
        <strain evidence="5 11">XH.VA.1</strain>
    </source>
</reference>
<evidence type="ECO:0000313" key="10">
    <source>
        <dbReference type="EMBL" id="VXA81761.1"/>
    </source>
</evidence>
<evidence type="ECO:0000313" key="17">
    <source>
        <dbReference type="Proteomes" id="UP000515442"/>
    </source>
</evidence>
<dbReference type="Proteomes" id="UP000267614">
    <property type="component" value="Chromosome"/>
</dbReference>
<dbReference type="KEGG" id="avo:AMS64_18090"/>
<dbReference type="Proteomes" id="UP000796104">
    <property type="component" value="Unassembled WGS sequence"/>
</dbReference>
<dbReference type="EMBL" id="SSUX01000003">
    <property type="protein sequence ID" value="THJ46520.1"/>
    <property type="molecule type" value="Genomic_DNA"/>
</dbReference>
<dbReference type="Proteomes" id="UP000515442">
    <property type="component" value="Chromosome"/>
</dbReference>
<dbReference type="Proteomes" id="UP000281725">
    <property type="component" value="Unassembled WGS sequence"/>
</dbReference>
<evidence type="ECO:0000313" key="8">
    <source>
        <dbReference type="EMBL" id="TND56819.1"/>
    </source>
</evidence>
<evidence type="ECO:0000313" key="11">
    <source>
        <dbReference type="Proteomes" id="UP000241986"/>
    </source>
</evidence>
<gene>
    <name evidence="10" type="ORF">AERO8C_120258</name>
    <name evidence="8" type="ORF">CF123_02485</name>
    <name evidence="9" type="ORF">CJF24_11540</name>
    <name evidence="6" type="ORF">D6R50_09820</name>
    <name evidence="5" type="ORF">DAA48_02905</name>
    <name evidence="7" type="ORF">E8Q35_05965</name>
    <name evidence="2" type="ORF">EFI48_16255</name>
    <name evidence="4" type="ORF">NS965_16485</name>
    <name evidence="3" type="ORF">WP3W19E03_10610</name>
</gene>
<evidence type="ECO:0000313" key="15">
    <source>
        <dbReference type="Proteomes" id="UP000323129"/>
    </source>
</evidence>
<reference evidence="4" key="10">
    <citation type="submission" date="2022-08" db="EMBL/GenBank/DDBJ databases">
        <title>A global survey of hypervirulent Aeromonas hydrophila identified this emerging pathogen in farmed fish in the lower Mekong River basin.</title>
        <authorList>
            <person name="Xu T."/>
            <person name="Rasmussen-Ivey C.R."/>
            <person name="Moen F.S."/>
            <person name="Fernandez Bravo A."/>
            <person name="Lamy B."/>
            <person name="Beaz-Hidalgo R."/>
            <person name="Khan C.D."/>
            <person name="Castro Escarpulli G."/>
            <person name="Yasin I.S.M."/>
            <person name="Figueras M.J."/>
            <person name="Azzam Sayuti M."/>
            <person name="Karim M.M."/>
            <person name="Alam K.M."/>
            <person name="Le T.T.T."/>
            <person name="Thao N.H.P."/>
            <person name="Addo S."/>
            <person name="Duodu S."/>
            <person name="Ali S."/>
            <person name="Mey S."/>
            <person name="Somony T."/>
            <person name="Liles M.R."/>
        </authorList>
    </citation>
    <scope>NUCLEOTIDE SEQUENCE</scope>
    <source>
        <strain evidence="4">0.14</strain>
    </source>
</reference>
<dbReference type="InterPro" id="IPR023376">
    <property type="entry name" value="YqcC-like_dom"/>
</dbReference>
<dbReference type="Proteomes" id="UP000323129">
    <property type="component" value="Unassembled WGS sequence"/>
</dbReference>
<evidence type="ECO:0000313" key="13">
    <source>
        <dbReference type="Proteomes" id="UP000281725"/>
    </source>
</evidence>
<accession>A0A653KTP1</accession>
<dbReference type="AlphaFoldDB" id="A0A0T6RYL0"/>
<evidence type="ECO:0000313" key="7">
    <source>
        <dbReference type="EMBL" id="THJ46520.1"/>
    </source>
</evidence>
<dbReference type="InterPro" id="IPR036814">
    <property type="entry name" value="YqcC-like_sf"/>
</dbReference>
<protein>
    <submittedName>
        <fullName evidence="2">YqcC family protein</fullName>
    </submittedName>
</protein>
<evidence type="ECO:0000259" key="1">
    <source>
        <dbReference type="Pfam" id="PF04287"/>
    </source>
</evidence>
<dbReference type="Gene3D" id="1.20.1440.40">
    <property type="entry name" value="YqcC-like"/>
    <property type="match status" value="1"/>
</dbReference>
<reference evidence="3 17" key="9">
    <citation type="submission" date="2019-12" db="EMBL/GenBank/DDBJ databases">
        <title>complete genome sequences of Aeromonas veronii str. WP3-W19-ESBL-03 isolated from wastewater treatment plant effluent.</title>
        <authorList>
            <person name="Sekizuka T."/>
            <person name="Itokawa K."/>
            <person name="Yatsu K."/>
            <person name="Inamine Y."/>
            <person name="Kuroda M."/>
        </authorList>
    </citation>
    <scope>NUCLEOTIDE SEQUENCE [LARGE SCALE GENOMIC DNA]</scope>
    <source>
        <strain evidence="3 17">WP3-W19-ESBL-03</strain>
    </source>
</reference>
<dbReference type="PANTHER" id="PTHR39586:SF1">
    <property type="entry name" value="CYTOPLASMIC PROTEIN"/>
    <property type="match status" value="1"/>
</dbReference>
<dbReference type="SUPFAM" id="SSF158452">
    <property type="entry name" value="YqcC-like"/>
    <property type="match status" value="1"/>
</dbReference>
<evidence type="ECO:0000313" key="12">
    <source>
        <dbReference type="Proteomes" id="UP000267614"/>
    </source>
</evidence>
<evidence type="ECO:0000313" key="16">
    <source>
        <dbReference type="Proteomes" id="UP000439123"/>
    </source>
</evidence>
<evidence type="ECO:0000313" key="9">
    <source>
        <dbReference type="EMBL" id="TYD44201.1"/>
    </source>
</evidence>
<reference evidence="9 15" key="1">
    <citation type="submission" date="2017-08" db="EMBL/GenBank/DDBJ databases">
        <title>Aeromonas veronii bv sobria strain NS22 whole genome sequencing.</title>
        <authorList>
            <person name="Katharios P."/>
            <person name="Ha V.Q."/>
            <person name="Smyrli M."/>
        </authorList>
    </citation>
    <scope>NUCLEOTIDE SEQUENCE [LARGE SCALE GENOMIC DNA]</scope>
    <source>
        <strain evidence="9 15">NS22</strain>
    </source>
</reference>
<reference evidence="6 13" key="4">
    <citation type="submission" date="2018-09" db="EMBL/GenBank/DDBJ databases">
        <title>Genome sequencing of Aeromonas veronii MS-17-88.</title>
        <authorList>
            <person name="Tekedar H.C."/>
            <person name="Arick M.A."/>
            <person name="Hsu C.-Y."/>
            <person name="Thrash A."/>
            <person name="Karsi A."/>
            <person name="Lawrence M.L."/>
            <person name="Abdelhamed H."/>
        </authorList>
    </citation>
    <scope>NUCLEOTIDE SEQUENCE [LARGE SCALE GENOMIC DNA]</scope>
    <source>
        <strain evidence="6 13">MS 17-88</strain>
    </source>
</reference>
<dbReference type="Proteomes" id="UP000241986">
    <property type="component" value="Unassembled WGS sequence"/>
</dbReference>
<name>A0A0T6RYL0_AERVE</name>
<evidence type="ECO:0000313" key="5">
    <source>
        <dbReference type="EMBL" id="PTH82337.1"/>
    </source>
</evidence>
<dbReference type="PIRSF" id="PIRSF006257">
    <property type="entry name" value="UCP006257"/>
    <property type="match status" value="1"/>
</dbReference>
<dbReference type="EMBL" id="PDXJ01000002">
    <property type="protein sequence ID" value="TND56819.1"/>
    <property type="molecule type" value="Genomic_DNA"/>
</dbReference>
<dbReference type="EMBL" id="CP033604">
    <property type="protein sequence ID" value="AYV38236.1"/>
    <property type="molecule type" value="Genomic_DNA"/>
</dbReference>
<organism evidence="10 16">
    <name type="scientific">Aeromonas veronii</name>
    <dbReference type="NCBI Taxonomy" id="654"/>
    <lineage>
        <taxon>Bacteria</taxon>
        <taxon>Pseudomonadati</taxon>
        <taxon>Pseudomonadota</taxon>
        <taxon>Gammaproteobacteria</taxon>
        <taxon>Aeromonadales</taxon>
        <taxon>Aeromonadaceae</taxon>
        <taxon>Aeromonas</taxon>
    </lineage>
</organism>
<dbReference type="eggNOG" id="COG3098">
    <property type="taxonomic scope" value="Bacteria"/>
</dbReference>